<dbReference type="PROSITE" id="PS50966">
    <property type="entry name" value="ZF_SWIM"/>
    <property type="match status" value="1"/>
</dbReference>
<dbReference type="EMBL" id="KN818239">
    <property type="protein sequence ID" value="KIL65841.1"/>
    <property type="molecule type" value="Genomic_DNA"/>
</dbReference>
<proteinExistence type="predicted"/>
<dbReference type="PANTHER" id="PTHR28498">
    <property type="entry name" value="ZINC FINGER SWIM DOMAIN-CONTAINING PROTEIN 7"/>
    <property type="match status" value="1"/>
</dbReference>
<organism evidence="3 4">
    <name type="scientific">Amanita muscaria (strain Koide BX008)</name>
    <dbReference type="NCBI Taxonomy" id="946122"/>
    <lineage>
        <taxon>Eukaryota</taxon>
        <taxon>Fungi</taxon>
        <taxon>Dikarya</taxon>
        <taxon>Basidiomycota</taxon>
        <taxon>Agaricomycotina</taxon>
        <taxon>Agaricomycetes</taxon>
        <taxon>Agaricomycetidae</taxon>
        <taxon>Agaricales</taxon>
        <taxon>Pluteineae</taxon>
        <taxon>Amanitaceae</taxon>
        <taxon>Amanita</taxon>
    </lineage>
</organism>
<dbReference type="GO" id="GO:0000724">
    <property type="term" value="P:double-strand break repair via homologous recombination"/>
    <property type="evidence" value="ECO:0007669"/>
    <property type="project" value="TreeGrafter"/>
</dbReference>
<dbReference type="PANTHER" id="PTHR28498:SF1">
    <property type="entry name" value="ZINC FINGER SWIM DOMAIN-CONTAINING PROTEIN 7"/>
    <property type="match status" value="1"/>
</dbReference>
<dbReference type="HOGENOM" id="CLU_132858_0_0_1"/>
<dbReference type="Pfam" id="PF04434">
    <property type="entry name" value="SWIM"/>
    <property type="match status" value="1"/>
</dbReference>
<dbReference type="AlphaFoldDB" id="A0A0C2X949"/>
<keyword evidence="1" id="KW-0862">Zinc</keyword>
<evidence type="ECO:0000313" key="3">
    <source>
        <dbReference type="EMBL" id="KIL65841.1"/>
    </source>
</evidence>
<evidence type="ECO:0000313" key="4">
    <source>
        <dbReference type="Proteomes" id="UP000054549"/>
    </source>
</evidence>
<gene>
    <name evidence="3" type="ORF">M378DRAFT_439381</name>
</gene>
<name>A0A0C2X949_AMAMK</name>
<keyword evidence="1" id="KW-0479">Metal-binding</keyword>
<accession>A0A0C2X949</accession>
<dbReference type="GO" id="GO:0097196">
    <property type="term" value="C:Shu complex"/>
    <property type="evidence" value="ECO:0007669"/>
    <property type="project" value="TreeGrafter"/>
</dbReference>
<dbReference type="GO" id="GO:0008270">
    <property type="term" value="F:zinc ion binding"/>
    <property type="evidence" value="ECO:0007669"/>
    <property type="project" value="UniProtKB-KW"/>
</dbReference>
<reference evidence="3 4" key="1">
    <citation type="submission" date="2014-04" db="EMBL/GenBank/DDBJ databases">
        <title>Evolutionary Origins and Diversification of the Mycorrhizal Mutualists.</title>
        <authorList>
            <consortium name="DOE Joint Genome Institute"/>
            <consortium name="Mycorrhizal Genomics Consortium"/>
            <person name="Kohler A."/>
            <person name="Kuo A."/>
            <person name="Nagy L.G."/>
            <person name="Floudas D."/>
            <person name="Copeland A."/>
            <person name="Barry K.W."/>
            <person name="Cichocki N."/>
            <person name="Veneault-Fourrey C."/>
            <person name="LaButti K."/>
            <person name="Lindquist E.A."/>
            <person name="Lipzen A."/>
            <person name="Lundell T."/>
            <person name="Morin E."/>
            <person name="Murat C."/>
            <person name="Riley R."/>
            <person name="Ohm R."/>
            <person name="Sun H."/>
            <person name="Tunlid A."/>
            <person name="Henrissat B."/>
            <person name="Grigoriev I.V."/>
            <person name="Hibbett D.S."/>
            <person name="Martin F."/>
        </authorList>
    </citation>
    <scope>NUCLEOTIDE SEQUENCE [LARGE SCALE GENOMIC DNA]</scope>
    <source>
        <strain evidence="3 4">Koide BX008</strain>
    </source>
</reference>
<dbReference type="InterPro" id="IPR007527">
    <property type="entry name" value="Znf_SWIM"/>
</dbReference>
<dbReference type="InParanoid" id="A0A0C2X949"/>
<keyword evidence="4" id="KW-1185">Reference proteome</keyword>
<dbReference type="Proteomes" id="UP000054549">
    <property type="component" value="Unassembled WGS sequence"/>
</dbReference>
<dbReference type="OrthoDB" id="337581at2759"/>
<evidence type="ECO:0000256" key="1">
    <source>
        <dbReference type="PROSITE-ProRule" id="PRU00325"/>
    </source>
</evidence>
<protein>
    <recommendedName>
        <fullName evidence="2">SWIM-type domain-containing protein</fullName>
    </recommendedName>
</protein>
<feature type="domain" description="SWIM-type" evidence="2">
    <location>
        <begin position="72"/>
        <end position="116"/>
    </location>
</feature>
<keyword evidence="1" id="KW-0863">Zinc-finger</keyword>
<evidence type="ECO:0000259" key="2">
    <source>
        <dbReference type="PROSITE" id="PS50966"/>
    </source>
</evidence>
<sequence length="145" mass="16246">MASPHVADILIHALDSIESDCLSDDTIGELQFFLPENLILAALDLVDHEKVIQYITPWGSRFYQVLGSNATYSVYIDMVIAPISYYCTCPAFAYAVLLSETHAMCKHVLATWISRRLSRCLDRPVTSDDLLHVLSRQLGPEETSL</sequence>